<protein>
    <submittedName>
        <fullName evidence="1">Integrase</fullName>
    </submittedName>
</protein>
<name>R7ZE31_LYSSH</name>
<dbReference type="RefSeq" id="WP_010859319.1">
    <property type="nucleotide sequence ID" value="NZ_KB933398.1"/>
</dbReference>
<gene>
    <name evidence="1" type="ORF">H131_11883</name>
</gene>
<evidence type="ECO:0000313" key="2">
    <source>
        <dbReference type="Proteomes" id="UP000013911"/>
    </source>
</evidence>
<accession>R7ZE31</accession>
<proteinExistence type="predicted"/>
<dbReference type="PATRIC" id="fig|1285586.5.peg.2418"/>
<dbReference type="HOGENOM" id="CLU_3253680_0_0_9"/>
<organism evidence="1 2">
    <name type="scientific">Lysinibacillus sphaericus OT4b.31</name>
    <dbReference type="NCBI Taxonomy" id="1285586"/>
    <lineage>
        <taxon>Bacteria</taxon>
        <taxon>Bacillati</taxon>
        <taxon>Bacillota</taxon>
        <taxon>Bacilli</taxon>
        <taxon>Bacillales</taxon>
        <taxon>Bacillaceae</taxon>
        <taxon>Lysinibacillus</taxon>
    </lineage>
</organism>
<dbReference type="AlphaFoldDB" id="R7ZE31"/>
<sequence length="42" mass="4753">MNVSYSTVRDGVHVACKQGGEQAERGCRGFRHAYARERMDHS</sequence>
<dbReference type="Proteomes" id="UP000013911">
    <property type="component" value="Unassembled WGS sequence"/>
</dbReference>
<reference evidence="1 2" key="1">
    <citation type="submission" date="2013-04" db="EMBL/GenBank/DDBJ databases">
        <title>Draft genome of the heavy metal tolerant bacterium Lysinibacillus sphaericus strain OT4b.31.</title>
        <authorList>
            <person name="Pena-Montenegro T.D."/>
            <person name="Dussan J."/>
        </authorList>
    </citation>
    <scope>NUCLEOTIDE SEQUENCE [LARGE SCALE GENOMIC DNA]</scope>
    <source>
        <strain evidence="1 2">OT4b.31</strain>
    </source>
</reference>
<comment type="caution">
    <text evidence="1">The sequence shown here is derived from an EMBL/GenBank/DDBJ whole genome shotgun (WGS) entry which is preliminary data.</text>
</comment>
<evidence type="ECO:0000313" key="1">
    <source>
        <dbReference type="EMBL" id="EON72274.1"/>
    </source>
</evidence>
<dbReference type="EMBL" id="AQPX01000018">
    <property type="protein sequence ID" value="EON72274.1"/>
    <property type="molecule type" value="Genomic_DNA"/>
</dbReference>